<accession>A0A6I8MDS9</accession>
<dbReference type="KEGG" id="crf:FRC0190_01866"/>
<sequence>METFEIFDFSEYGFQDQASPPLTLDDPLYPREIDVDDFFGGL</sequence>
<gene>
    <name evidence="1" type="ORF">FRC0190_01866</name>
</gene>
<name>A0A6I8MDS9_9CORY</name>
<organism evidence="1 2">
    <name type="scientific">Corynebacterium rouxii</name>
    <dbReference type="NCBI Taxonomy" id="2719119"/>
    <lineage>
        <taxon>Bacteria</taxon>
        <taxon>Bacillati</taxon>
        <taxon>Actinomycetota</taxon>
        <taxon>Actinomycetes</taxon>
        <taxon>Mycobacteriales</taxon>
        <taxon>Corynebacteriaceae</taxon>
        <taxon>Corynebacterium</taxon>
    </lineage>
</organism>
<dbReference type="EMBL" id="LR738855">
    <property type="protein sequence ID" value="VZH85934.1"/>
    <property type="molecule type" value="Genomic_DNA"/>
</dbReference>
<evidence type="ECO:0000313" key="2">
    <source>
        <dbReference type="Proteomes" id="UP000423525"/>
    </source>
</evidence>
<reference evidence="1 2" key="1">
    <citation type="submission" date="2019-11" db="EMBL/GenBank/DDBJ databases">
        <authorList>
            <person name="Brisse S."/>
        </authorList>
    </citation>
    <scope>NUCLEOTIDE SEQUENCE [LARGE SCALE GENOMIC DNA]</scope>
    <source>
        <strain evidence="1">FRC0190</strain>
    </source>
</reference>
<protein>
    <submittedName>
        <fullName evidence="1">Uncharacterized protein</fullName>
    </submittedName>
</protein>
<proteinExistence type="predicted"/>
<evidence type="ECO:0000313" key="1">
    <source>
        <dbReference type="EMBL" id="VZH85934.1"/>
    </source>
</evidence>
<dbReference type="AlphaFoldDB" id="A0A6I8MDS9"/>
<dbReference type="Proteomes" id="UP000423525">
    <property type="component" value="Chromosome"/>
</dbReference>